<evidence type="ECO:0000313" key="1">
    <source>
        <dbReference type="EMBL" id="MFC7387290.1"/>
    </source>
</evidence>
<protein>
    <submittedName>
        <fullName evidence="1">Uncharacterized protein</fullName>
    </submittedName>
</protein>
<reference evidence="2" key="1">
    <citation type="journal article" date="2019" name="Int. J. Syst. Evol. Microbiol.">
        <title>The Global Catalogue of Microorganisms (GCM) 10K type strain sequencing project: providing services to taxonomists for standard genome sequencing and annotation.</title>
        <authorList>
            <consortium name="The Broad Institute Genomics Platform"/>
            <consortium name="The Broad Institute Genome Sequencing Center for Infectious Disease"/>
            <person name="Wu L."/>
            <person name="Ma J."/>
        </authorList>
    </citation>
    <scope>NUCLEOTIDE SEQUENCE [LARGE SCALE GENOMIC DNA]</scope>
    <source>
        <strain evidence="2">CECT 7649</strain>
    </source>
</reference>
<dbReference type="EMBL" id="JBHTCG010000036">
    <property type="protein sequence ID" value="MFC7387290.1"/>
    <property type="molecule type" value="Genomic_DNA"/>
</dbReference>
<evidence type="ECO:0000313" key="2">
    <source>
        <dbReference type="Proteomes" id="UP001596496"/>
    </source>
</evidence>
<dbReference type="RefSeq" id="WP_380830955.1">
    <property type="nucleotide sequence ID" value="NZ_JBHTCG010000036.1"/>
</dbReference>
<gene>
    <name evidence="1" type="ORF">ACFQSB_34145</name>
</gene>
<accession>A0ABW2PH60</accession>
<name>A0ABW2PH60_9ACTN</name>
<keyword evidence="2" id="KW-1185">Reference proteome</keyword>
<dbReference type="Proteomes" id="UP001596496">
    <property type="component" value="Unassembled WGS sequence"/>
</dbReference>
<proteinExistence type="predicted"/>
<comment type="caution">
    <text evidence="1">The sequence shown here is derived from an EMBL/GenBank/DDBJ whole genome shotgun (WGS) entry which is preliminary data.</text>
</comment>
<organism evidence="1 2">
    <name type="scientific">Sphaerisporangium rhizosphaerae</name>
    <dbReference type="NCBI Taxonomy" id="2269375"/>
    <lineage>
        <taxon>Bacteria</taxon>
        <taxon>Bacillati</taxon>
        <taxon>Actinomycetota</taxon>
        <taxon>Actinomycetes</taxon>
        <taxon>Streptosporangiales</taxon>
        <taxon>Streptosporangiaceae</taxon>
        <taxon>Sphaerisporangium</taxon>
    </lineage>
</organism>
<sequence>MIYGRRDLPRLTDPEQIAADPASGVLAVFGHGDDPKVAQAFASATEFFPAKPGVHYTEWAYECGPDLFRSIMEANMAKTDWPVSTPFAKQHYGRGLAEGEAGAILTVLATRGIAVPDHHAATILACTDLDQLQQWLTKAVTATTIDDLGVQ</sequence>